<geneLocation type="plasmid" evidence="4">
    <name>pob3b1</name>
</geneLocation>
<dbReference type="Pfam" id="PF00148">
    <property type="entry name" value="Oxidored_nitro"/>
    <property type="match status" value="1"/>
</dbReference>
<accession>A0A2D2D6S0</accession>
<dbReference type="GO" id="GO:0051536">
    <property type="term" value="F:iron-sulfur cluster binding"/>
    <property type="evidence" value="ECO:0007669"/>
    <property type="project" value="InterPro"/>
</dbReference>
<protein>
    <submittedName>
        <fullName evidence="3">Nitrogenase</fullName>
    </submittedName>
</protein>
<reference evidence="4" key="1">
    <citation type="submission" date="2017-10" db="EMBL/GenBank/DDBJ databases">
        <title>Completed PacBio SMRT sequence of Methylosinus trichosporium OB3b reveals presence of a third large plasmid.</title>
        <authorList>
            <person name="Charles T.C."/>
            <person name="Lynch M.D.J."/>
            <person name="Heil J.R."/>
            <person name="Cheng J."/>
        </authorList>
    </citation>
    <scope>NUCLEOTIDE SEQUENCE [LARGE SCALE GENOMIC DNA]</scope>
    <source>
        <strain evidence="4">OB3b</strain>
        <plasmid evidence="4">pob3b1</plasmid>
    </source>
</reference>
<dbReference type="PANTHER" id="PTHR43457">
    <property type="entry name" value="NITROGENASE MOLYBDENUM-IRON PROTEIN ALPHA CHAIN"/>
    <property type="match status" value="1"/>
</dbReference>
<dbReference type="Proteomes" id="UP000230709">
    <property type="component" value="Plasmid pOB3b1"/>
</dbReference>
<feature type="region of interest" description="Disordered" evidence="1">
    <location>
        <begin position="27"/>
        <end position="83"/>
    </location>
</feature>
<dbReference type="InterPro" id="IPR010143">
    <property type="entry name" value="Nase_comp1_asu"/>
</dbReference>
<dbReference type="STRING" id="595536.GCA_000178815_00316"/>
<feature type="domain" description="Nitrogenase/oxidoreductase component 1" evidence="2">
    <location>
        <begin position="113"/>
        <end position="497"/>
    </location>
</feature>
<dbReference type="KEGG" id="mtw:CQW49_21955"/>
<dbReference type="GO" id="GO:0016163">
    <property type="term" value="F:nitrogenase activity"/>
    <property type="evidence" value="ECO:0007669"/>
    <property type="project" value="InterPro"/>
</dbReference>
<gene>
    <name evidence="3" type="ORF">CQW49_21955</name>
</gene>
<feature type="compositionally biased region" description="Basic residues" evidence="1">
    <location>
        <begin position="52"/>
        <end position="61"/>
    </location>
</feature>
<dbReference type="AlphaFoldDB" id="A0A2D2D6S0"/>
<feature type="compositionally biased region" description="Basic and acidic residues" evidence="1">
    <location>
        <begin position="41"/>
        <end position="51"/>
    </location>
</feature>
<evidence type="ECO:0000256" key="1">
    <source>
        <dbReference type="SAM" id="MobiDB-lite"/>
    </source>
</evidence>
<keyword evidence="3" id="KW-0614">Plasmid</keyword>
<sequence>MPRNPLLPKPQKKPIRWRIGTLKGTIGVPSMAAAPPLAAVEESREPHYKKDPRGRKPKSPAKTRPTRDLRRDSGRVDTIDAWTPPSYPNAGKIDFCSDGLLGHTVASWASALDMVPLDHGPVGCGAYGQTMRLTAPGYVQGIESFSALHACTDLRAEDIGDAGDRRLARAIDEIAELFPLARGIVVASEEPMPALGADITGIAKAKMAEQRKLILPLNGYRSWAVETAAALRSAELLHPLTTSSGKRVVLPYSREATALVWIVSKLLMEIGLEPVHEMTQSSAIDLARVSDCKLVIGFASKVGALEEQLRGGYADLLQRWFATPIVWTCFESPSTTSASLRAIAKRFDRGVARRVDAAIVKGEALVAHTIDRYRPRLEGKLVLFFRPMTEAQLEPYRLLGLRIGDASGWTGKTGKQRTPRLKCDDDHPDERAIDSYISEAKPDLVLHFGNGETRGEYEWRKRGQVALPFSPFFDRKGNAFWGYDGFACLAAALDRAMNATWRDLVQPPW</sequence>
<name>A0A2D2D6S0_METT3</name>
<dbReference type="PANTHER" id="PTHR43457:SF1">
    <property type="entry name" value="NITROGENASE MOLYBDENUM-IRON PROTEIN ALPHA CHAIN"/>
    <property type="match status" value="1"/>
</dbReference>
<dbReference type="SUPFAM" id="SSF53807">
    <property type="entry name" value="Helical backbone' metal receptor"/>
    <property type="match status" value="1"/>
</dbReference>
<dbReference type="EMBL" id="CP023738">
    <property type="protein sequence ID" value="ATQ70652.1"/>
    <property type="molecule type" value="Genomic_DNA"/>
</dbReference>
<evidence type="ECO:0000259" key="2">
    <source>
        <dbReference type="Pfam" id="PF00148"/>
    </source>
</evidence>
<proteinExistence type="predicted"/>
<dbReference type="Gene3D" id="3.40.50.1980">
    <property type="entry name" value="Nitrogenase molybdenum iron protein domain"/>
    <property type="match status" value="3"/>
</dbReference>
<keyword evidence="4" id="KW-1185">Reference proteome</keyword>
<feature type="compositionally biased region" description="Basic and acidic residues" evidence="1">
    <location>
        <begin position="65"/>
        <end position="78"/>
    </location>
</feature>
<evidence type="ECO:0000313" key="4">
    <source>
        <dbReference type="Proteomes" id="UP000230709"/>
    </source>
</evidence>
<dbReference type="InterPro" id="IPR000510">
    <property type="entry name" value="Nase/OxRdtase_comp1"/>
</dbReference>
<organism evidence="3 4">
    <name type="scientific">Methylosinus trichosporium (strain ATCC 35070 / NCIMB 11131 / UNIQEM 75 / OB3b)</name>
    <dbReference type="NCBI Taxonomy" id="595536"/>
    <lineage>
        <taxon>Bacteria</taxon>
        <taxon>Pseudomonadati</taxon>
        <taxon>Pseudomonadota</taxon>
        <taxon>Alphaproteobacteria</taxon>
        <taxon>Hyphomicrobiales</taxon>
        <taxon>Methylocystaceae</taxon>
        <taxon>Methylosinus</taxon>
    </lineage>
</organism>
<evidence type="ECO:0000313" key="3">
    <source>
        <dbReference type="EMBL" id="ATQ70652.1"/>
    </source>
</evidence>